<evidence type="ECO:0000313" key="2">
    <source>
        <dbReference type="EMBL" id="KIW94888.1"/>
    </source>
</evidence>
<accession>A0A0D2HNB2</accession>
<feature type="signal peptide" evidence="1">
    <location>
        <begin position="1"/>
        <end position="27"/>
    </location>
</feature>
<dbReference type="GO" id="GO:0008237">
    <property type="term" value="F:metallopeptidase activity"/>
    <property type="evidence" value="ECO:0007669"/>
    <property type="project" value="InterPro"/>
</dbReference>
<dbReference type="AlphaFoldDB" id="A0A0D2HNB2"/>
<name>A0A0D2HNB2_CLAB1</name>
<dbReference type="GeneID" id="27697794"/>
<dbReference type="HOGENOM" id="CLU_052681_0_0_1"/>
<gene>
    <name evidence="2" type="ORF">Z519_04866</name>
</gene>
<evidence type="ECO:0008006" key="4">
    <source>
        <dbReference type="Google" id="ProtNLM"/>
    </source>
</evidence>
<evidence type="ECO:0000313" key="3">
    <source>
        <dbReference type="Proteomes" id="UP000053789"/>
    </source>
</evidence>
<dbReference type="OrthoDB" id="4129415at2759"/>
<evidence type="ECO:0000256" key="1">
    <source>
        <dbReference type="SAM" id="SignalP"/>
    </source>
</evidence>
<dbReference type="InterPro" id="IPR024079">
    <property type="entry name" value="MetalloPept_cat_dom_sf"/>
</dbReference>
<reference evidence="2" key="1">
    <citation type="submission" date="2015-01" db="EMBL/GenBank/DDBJ databases">
        <title>The Genome Sequence of Cladophialophora bantiana CBS 173.52.</title>
        <authorList>
            <consortium name="The Broad Institute Genomics Platform"/>
            <person name="Cuomo C."/>
            <person name="de Hoog S."/>
            <person name="Gorbushina A."/>
            <person name="Stielow B."/>
            <person name="Teixiera M."/>
            <person name="Abouelleil A."/>
            <person name="Chapman S.B."/>
            <person name="Priest M."/>
            <person name="Young S.K."/>
            <person name="Wortman J."/>
            <person name="Nusbaum C."/>
            <person name="Birren B."/>
        </authorList>
    </citation>
    <scope>NUCLEOTIDE SEQUENCE [LARGE SCALE GENOMIC DNA]</scope>
    <source>
        <strain evidence="2">CBS 173.52</strain>
    </source>
</reference>
<keyword evidence="3" id="KW-1185">Reference proteome</keyword>
<keyword evidence="1" id="KW-0732">Signal</keyword>
<protein>
    <recommendedName>
        <fullName evidence="4">Lysine-specific metallo-endopeptidase domain-containing protein</fullName>
    </recommendedName>
</protein>
<feature type="chain" id="PRO_5002243445" description="Lysine-specific metallo-endopeptidase domain-containing protein" evidence="1">
    <location>
        <begin position="28"/>
        <end position="332"/>
    </location>
</feature>
<sequence>MMNFKAGARGVPTLALLLLFNLNLSFAATPVFAYPPGTVQNAKRNVTQAFKDALTLAKVVAITATDCDPAFLRYFQPQDYTFVQRVFRTIANMDLFMEINAQDIPQLLSASSPASTWNPDFLALCIAYGDNPFNPPASGHSCLDSGDNAYTIYDTSADARFSGLISLCPGSGLFTYRLSLKDTENPPAWARAGGVPDGTPLPGFGCAGLGDRDTAFMKVIGSTVLHELLHWPWIFLSVPDYDRLIPDHAHRIWDYDGPWVPGGAYGPYNTMRINQLPADPRTGKSQSLQNADNYVWYALSRYWSFRCGRTFGPALSAADDQNLPTRARGPGG</sequence>
<proteinExistence type="predicted"/>
<dbReference type="Gene3D" id="3.40.390.10">
    <property type="entry name" value="Collagenase (Catalytic Domain)"/>
    <property type="match status" value="1"/>
</dbReference>
<dbReference type="RefSeq" id="XP_016621557.1">
    <property type="nucleotide sequence ID" value="XM_016762610.1"/>
</dbReference>
<dbReference type="VEuPathDB" id="FungiDB:Z519_04866"/>
<organism evidence="2 3">
    <name type="scientific">Cladophialophora bantiana (strain ATCC 10958 / CBS 173.52 / CDC B-1940 / NIH 8579)</name>
    <name type="common">Xylohypha bantiana</name>
    <dbReference type="NCBI Taxonomy" id="1442370"/>
    <lineage>
        <taxon>Eukaryota</taxon>
        <taxon>Fungi</taxon>
        <taxon>Dikarya</taxon>
        <taxon>Ascomycota</taxon>
        <taxon>Pezizomycotina</taxon>
        <taxon>Eurotiomycetes</taxon>
        <taxon>Chaetothyriomycetidae</taxon>
        <taxon>Chaetothyriales</taxon>
        <taxon>Herpotrichiellaceae</taxon>
        <taxon>Cladophialophora</taxon>
    </lineage>
</organism>
<dbReference type="EMBL" id="KN846985">
    <property type="protein sequence ID" value="KIW94888.1"/>
    <property type="molecule type" value="Genomic_DNA"/>
</dbReference>
<dbReference type="Proteomes" id="UP000053789">
    <property type="component" value="Unassembled WGS sequence"/>
</dbReference>